<comment type="caution">
    <text evidence="2">The sequence shown here is derived from an EMBL/GenBank/DDBJ whole genome shotgun (WGS) entry which is preliminary data.</text>
</comment>
<feature type="compositionally biased region" description="Low complexity" evidence="1">
    <location>
        <begin position="20"/>
        <end position="46"/>
    </location>
</feature>
<evidence type="ECO:0000313" key="3">
    <source>
        <dbReference type="Proteomes" id="UP001237843"/>
    </source>
</evidence>
<reference evidence="2" key="1">
    <citation type="journal article" date="2023" name="Antibiotics">
        <title>Genomic Characterization of Antibiotic-Resistant Campylobacterales Isolated from Chilean Poultry Meat.</title>
        <authorList>
            <person name="Concha-Toloza M."/>
            <person name="Lopez-Cantillo M."/>
            <person name="Molina-Mora J.A."/>
            <person name="Collado L."/>
        </authorList>
    </citation>
    <scope>NUCLEOTIDE SEQUENCE</scope>
    <source>
        <strain evidence="2">FR1p273A</strain>
    </source>
</reference>
<feature type="compositionally biased region" description="Basic and acidic residues" evidence="1">
    <location>
        <begin position="48"/>
        <end position="72"/>
    </location>
</feature>
<dbReference type="EMBL" id="JAQTJH010000012">
    <property type="protein sequence ID" value="MDK2062732.1"/>
    <property type="molecule type" value="Genomic_DNA"/>
</dbReference>
<evidence type="ECO:0008006" key="4">
    <source>
        <dbReference type="Google" id="ProtNLM"/>
    </source>
</evidence>
<organism evidence="2 3">
    <name type="scientific">Aliarcobacter butzleri</name>
    <dbReference type="NCBI Taxonomy" id="28197"/>
    <lineage>
        <taxon>Bacteria</taxon>
        <taxon>Pseudomonadati</taxon>
        <taxon>Campylobacterota</taxon>
        <taxon>Epsilonproteobacteria</taxon>
        <taxon>Campylobacterales</taxon>
        <taxon>Arcobacteraceae</taxon>
        <taxon>Aliarcobacter</taxon>
    </lineage>
</organism>
<gene>
    <name evidence="2" type="ORF">PT520_09410</name>
</gene>
<name>A0AAW6VPJ4_9BACT</name>
<dbReference type="AlphaFoldDB" id="A0AAW6VPJ4"/>
<sequence>MPKQDGSEVTENINVEQANGEETSNNSNESEETLNNQSSTENNESSNTEEKQTENKEDDKKEIKDETFETAKDSTGGKFDTLTLVQEVAKLETKLETAKSKTLDENDFYKNISKHLTDDEMQLRFEDDQTNYIQAVNNAKEKWKKENSVDTTEEETALATAQGKLIIAQAIDTILKDPNYKDFNFVKLQDFYHNDLTKKEQQALDKGSTKENLPEYFKKIHDEYKKRNPKNVKNVEAPKIPDASNVSKNSVEDKKEIEQEVNHKKYMEKIGFRKL</sequence>
<accession>A0AAW6VPJ4</accession>
<feature type="region of interest" description="Disordered" evidence="1">
    <location>
        <begin position="227"/>
        <end position="257"/>
    </location>
</feature>
<feature type="compositionally biased region" description="Polar residues" evidence="1">
    <location>
        <begin position="7"/>
        <end position="17"/>
    </location>
</feature>
<protein>
    <recommendedName>
        <fullName evidence="4">Scaffolding protein</fullName>
    </recommendedName>
</protein>
<evidence type="ECO:0000313" key="2">
    <source>
        <dbReference type="EMBL" id="MDK2062732.1"/>
    </source>
</evidence>
<evidence type="ECO:0000256" key="1">
    <source>
        <dbReference type="SAM" id="MobiDB-lite"/>
    </source>
</evidence>
<proteinExistence type="predicted"/>
<feature type="region of interest" description="Disordered" evidence="1">
    <location>
        <begin position="1"/>
        <end position="81"/>
    </location>
</feature>
<dbReference type="Proteomes" id="UP001237843">
    <property type="component" value="Unassembled WGS sequence"/>
</dbReference>
<dbReference type="RefSeq" id="WP_284074897.1">
    <property type="nucleotide sequence ID" value="NZ_JAQTJH010000012.1"/>
</dbReference>
<reference evidence="2" key="2">
    <citation type="submission" date="2023-02" db="EMBL/GenBank/DDBJ databases">
        <authorList>
            <person name="Concha-Toloza M."/>
            <person name="Lopez-Cantillo M."/>
            <person name="Molina-Mora J."/>
            <person name="Collado L."/>
        </authorList>
    </citation>
    <scope>NUCLEOTIDE SEQUENCE</scope>
    <source>
        <strain evidence="2">FR1p273A</strain>
    </source>
</reference>